<reference evidence="2" key="2">
    <citation type="submission" date="2025-08" db="UniProtKB">
        <authorList>
            <consortium name="RefSeq"/>
        </authorList>
    </citation>
    <scope>IDENTIFICATION</scope>
    <source>
        <tissue evidence="2">Leaf</tissue>
    </source>
</reference>
<protein>
    <submittedName>
        <fullName evidence="2">Uncharacterized protein LOC142165453</fullName>
    </submittedName>
</protein>
<dbReference type="Proteomes" id="UP000790787">
    <property type="component" value="Chromosome 10"/>
</dbReference>
<proteinExistence type="predicted"/>
<gene>
    <name evidence="2" type="primary">LOC142165453</name>
</gene>
<name>A0AC58S567_TOBAC</name>
<evidence type="ECO:0000313" key="2">
    <source>
        <dbReference type="RefSeq" id="XP_075080104.1"/>
    </source>
</evidence>
<sequence length="1079" mass="123747">MDEYEEEMEENPFADINEYIEDTNAIVPLIVGAATFKVEHGLILMLKAEGFFRNSTDDDPTQHLTNFLGVCAMHKQNNVSDDALRLRVFKYSLAGEARKWLQNMPPNSIHSWPELIRAFLAKWFPQSKKSELRDKIFFFKQLPGEHLHEAWERFKLYLVRSPNHGFLESILLEKFYMGLDTMNQSIANNATDESFMDKTFARITQILDKMVKHNQVWNSEDTTSGIAYGTPSLTNMIKENQERDQVIAGLATNANMLTKMFIEIQTKKVNVVEDVQPLSNEDYEEANYVNNSQGGYQRQQYQAKKVLEELKVQEVNREEVKEKVKETPKTLPPIPRPPPPFPQRLSRKVDNSKLEKFYDILKQLSVNILFVEAFQEMPGFANYLKDLITKKKTTKNEVLNVTYRVSSTIATTTIQKKEDVGAFIIPCTIGACDFKRALCDNGASINLMPLAIYKQAGLGMLRPTSMSLQMADRSIKSPVGIVDNVLVKVGEFHLPADFVILDCAVDKEIFIVLGRPFLATRRALMDSERNEIMFHVNDEEVTFQEIKGMKLRHEYKSISVIDVVDEVEDAVEMKMEEQCLGEALAAILVNFDGEDMEGYMESVEQLLNVLKEHRQAIGWTIADIRGIPAGICEHKIQLENESKPSVKHQQRLNPSMQEWHFIKDFSKIANPMCKLLEKAAKFVFDEKCLKAFEELKENLTTTPIIVSPNWSLPFELMCNASGVAIGQGSERTENQVADHLSRFEEAGRPKEDLEINDAFPDEHIWALSNTFAPWYADIANFLCVPEDEVMPILKAFHESPVGGHHGGNRTVEKVLECGYYWPTIYQDTNQMAFVGLLEKYGVKHKVATPYHPQSSSQVEVSNREIKNVLAKTINANRTDWSRKLDDALWAYRTTYKTLIGTSSYRLVFGKACHLLVELEHKAMWALKKLNLDWAEAANLRMTQLNEMEEFRLHAYESAAMYKERMKFVHDKKILKWEFDSGDLRKWEFFTEVPDDYNETLVREFYASYGALRSASQKRNRIFATSVLVRGVQVSYGDKTINEWYFEDWRSGTAEYDSKVASKHNERAWVASVIAKGTPA</sequence>
<keyword evidence="1" id="KW-1185">Reference proteome</keyword>
<dbReference type="RefSeq" id="XP_075080104.1">
    <property type="nucleotide sequence ID" value="XM_075224003.1"/>
</dbReference>
<organism evidence="1 2">
    <name type="scientific">Nicotiana tabacum</name>
    <name type="common">Common tobacco</name>
    <dbReference type="NCBI Taxonomy" id="4097"/>
    <lineage>
        <taxon>Eukaryota</taxon>
        <taxon>Viridiplantae</taxon>
        <taxon>Streptophyta</taxon>
        <taxon>Embryophyta</taxon>
        <taxon>Tracheophyta</taxon>
        <taxon>Spermatophyta</taxon>
        <taxon>Magnoliopsida</taxon>
        <taxon>eudicotyledons</taxon>
        <taxon>Gunneridae</taxon>
        <taxon>Pentapetalae</taxon>
        <taxon>asterids</taxon>
        <taxon>lamiids</taxon>
        <taxon>Solanales</taxon>
        <taxon>Solanaceae</taxon>
        <taxon>Nicotianoideae</taxon>
        <taxon>Nicotianeae</taxon>
        <taxon>Nicotiana</taxon>
    </lineage>
</organism>
<evidence type="ECO:0000313" key="1">
    <source>
        <dbReference type="Proteomes" id="UP000790787"/>
    </source>
</evidence>
<reference evidence="1" key="1">
    <citation type="journal article" date="2014" name="Nat. Commun.">
        <title>The tobacco genome sequence and its comparison with those of tomato and potato.</title>
        <authorList>
            <person name="Sierro N."/>
            <person name="Battey J.N."/>
            <person name="Ouadi S."/>
            <person name="Bakaher N."/>
            <person name="Bovet L."/>
            <person name="Willig A."/>
            <person name="Goepfert S."/>
            <person name="Peitsch M.C."/>
            <person name="Ivanov N.V."/>
        </authorList>
    </citation>
    <scope>NUCLEOTIDE SEQUENCE [LARGE SCALE GENOMIC DNA]</scope>
</reference>
<accession>A0AC58S567</accession>